<dbReference type="RefSeq" id="WP_275712629.1">
    <property type="nucleotide sequence ID" value="NZ_JAKLTN010000009.1"/>
</dbReference>
<accession>A0ABS9K7M2</accession>
<organism evidence="4 5">
    <name type="scientific">Dechloromonas hankyongensis</name>
    <dbReference type="NCBI Taxonomy" id="2908002"/>
    <lineage>
        <taxon>Bacteria</taxon>
        <taxon>Pseudomonadati</taxon>
        <taxon>Pseudomonadota</taxon>
        <taxon>Betaproteobacteria</taxon>
        <taxon>Rhodocyclales</taxon>
        <taxon>Azonexaceae</taxon>
        <taxon>Dechloromonas</taxon>
    </lineage>
</organism>
<sequence length="831" mass="90479">MPLAQLAPAANPEFTLLLKCLSHPQMEDIRIEDSLFAIGRNEPPFVSCEPTVVAKLSRRQARIFSEFGAVYIADLGSKNGTTVNGVAVRQKPCQLQDGDEIRFGGELAFRLQLGTRAVARERAARLLSLTLVPENVDFGLQPIVIAHFPFLVSKTDAIFAAYRQQYPQQANYVSRRHAHIFLKNGMPFVEDLGSTNGTFVDDRRLDEHAVALKEGDVLAFGGRHLMYRVSLQTESLCDTTMTRLRTPTVPAPADADKTTFVAAADSFLDIFCIDPAPQADDEMNDEAAEAPTAPDGDPGARLPRTRFALVVGELRGLLAAAGGAGSRRVLIGAMALAAGVAVLALGFYVARAPERELEDLLASGAYAEAASVAKASLERHPDNAKLKARGSEALLKANLPNWLARIKGRDFAGAAAVVAAMQDLAAGNDEVQPLVKELAWLGNLEQFVSGQGQAQGQDDVPIRIYADEERIAALLKGWDDNVQGHQRAFTAISAQVPEFRDWYADALSHLRKLQSDNSVYLAAIDRLKASIATELKRDQPEALKAVFSEYAGKYPRLGGLDDLQKDLQQYIALQNEMQAGSLGPLIAKLGQANFSTPPFQDKLRALAAAGRLPPAAVVAQYEGVASAWRAGDSQGALADLQKLEEAGKGGAWSDAAAREIKHKREILERFAELQKARGGKGYDERLLAFYGLLDLAEDMHFVDATAADLAAIKEQALKQAQEQLSRAQARWRQYRDNGPIDTPQRLESEISGQFRSQARLLADADDEARQGARIYSQLKVDLPGPLREVREAIQAEAEQQRNALLELRQVLEPRLLKAKLELMGGGGRHGP</sequence>
<dbReference type="EMBL" id="JAKLTN010000009">
    <property type="protein sequence ID" value="MCG2579163.1"/>
    <property type="molecule type" value="Genomic_DNA"/>
</dbReference>
<reference evidence="4" key="1">
    <citation type="submission" date="2022-01" db="EMBL/GenBank/DDBJ databases">
        <authorList>
            <person name="Jo J.-H."/>
            <person name="Im W.-T."/>
        </authorList>
    </citation>
    <scope>NUCLEOTIDE SEQUENCE</scope>
    <source>
        <strain evidence="4">XY25</strain>
    </source>
</reference>
<keyword evidence="5" id="KW-1185">Reference proteome</keyword>
<dbReference type="InterPro" id="IPR000253">
    <property type="entry name" value="FHA_dom"/>
</dbReference>
<dbReference type="InterPro" id="IPR050923">
    <property type="entry name" value="Cell_Proc_Reg/RNA_Proc"/>
</dbReference>
<dbReference type="InterPro" id="IPR008984">
    <property type="entry name" value="SMAD_FHA_dom_sf"/>
</dbReference>
<name>A0ABS9K7M2_9RHOO</name>
<evidence type="ECO:0000313" key="5">
    <source>
        <dbReference type="Proteomes" id="UP001165384"/>
    </source>
</evidence>
<evidence type="ECO:0000259" key="3">
    <source>
        <dbReference type="PROSITE" id="PS50006"/>
    </source>
</evidence>
<dbReference type="SMART" id="SM00240">
    <property type="entry name" value="FHA"/>
    <property type="match status" value="2"/>
</dbReference>
<dbReference type="Proteomes" id="UP001165384">
    <property type="component" value="Unassembled WGS sequence"/>
</dbReference>
<dbReference type="PANTHER" id="PTHR23308">
    <property type="entry name" value="NUCLEAR INHIBITOR OF PROTEIN PHOSPHATASE-1"/>
    <property type="match status" value="1"/>
</dbReference>
<feature type="domain" description="FHA" evidence="3">
    <location>
        <begin position="36"/>
        <end position="88"/>
    </location>
</feature>
<dbReference type="Pfam" id="PF00498">
    <property type="entry name" value="FHA"/>
    <property type="match status" value="2"/>
</dbReference>
<evidence type="ECO:0000313" key="4">
    <source>
        <dbReference type="EMBL" id="MCG2579163.1"/>
    </source>
</evidence>
<dbReference type="Gene3D" id="2.60.200.20">
    <property type="match status" value="2"/>
</dbReference>
<comment type="caution">
    <text evidence="4">The sequence shown here is derived from an EMBL/GenBank/DDBJ whole genome shotgun (WGS) entry which is preliminary data.</text>
</comment>
<dbReference type="CDD" id="cd00060">
    <property type="entry name" value="FHA"/>
    <property type="match status" value="2"/>
</dbReference>
<keyword evidence="1" id="KW-0175">Coiled coil</keyword>
<evidence type="ECO:0000256" key="1">
    <source>
        <dbReference type="SAM" id="Coils"/>
    </source>
</evidence>
<evidence type="ECO:0000256" key="2">
    <source>
        <dbReference type="SAM" id="MobiDB-lite"/>
    </source>
</evidence>
<gene>
    <name evidence="4" type="ORF">LZ012_19405</name>
</gene>
<protein>
    <submittedName>
        <fullName evidence="4">FHA domain-containing protein</fullName>
    </submittedName>
</protein>
<dbReference type="PROSITE" id="PS50006">
    <property type="entry name" value="FHA_DOMAIN"/>
    <property type="match status" value="2"/>
</dbReference>
<feature type="region of interest" description="Disordered" evidence="2">
    <location>
        <begin position="280"/>
        <end position="301"/>
    </location>
</feature>
<feature type="domain" description="FHA" evidence="3">
    <location>
        <begin position="173"/>
        <end position="205"/>
    </location>
</feature>
<proteinExistence type="predicted"/>
<feature type="coiled-coil region" evidence="1">
    <location>
        <begin position="710"/>
        <end position="737"/>
    </location>
</feature>
<dbReference type="SUPFAM" id="SSF49879">
    <property type="entry name" value="SMAD/FHA domain"/>
    <property type="match status" value="2"/>
</dbReference>